<gene>
    <name evidence="7" type="ORF">EDB95_4088</name>
</gene>
<dbReference type="PANTHER" id="PTHR43133:SF46">
    <property type="entry name" value="RNA POLYMERASE SIGMA-70 FACTOR ECF SUBFAMILY"/>
    <property type="match status" value="1"/>
</dbReference>
<dbReference type="AlphaFoldDB" id="A0A4R8DF94"/>
<dbReference type="GO" id="GO:0016987">
    <property type="term" value="F:sigma factor activity"/>
    <property type="evidence" value="ECO:0007669"/>
    <property type="project" value="UniProtKB-KW"/>
</dbReference>
<reference evidence="7 8" key="1">
    <citation type="submission" date="2019-03" db="EMBL/GenBank/DDBJ databases">
        <title>Genomic Encyclopedia of Type Strains, Phase IV (KMG-IV): sequencing the most valuable type-strain genomes for metagenomic binning, comparative biology and taxonomic classification.</title>
        <authorList>
            <person name="Goeker M."/>
        </authorList>
    </citation>
    <scope>NUCLEOTIDE SEQUENCE [LARGE SCALE GENOMIC DNA]</scope>
    <source>
        <strain evidence="7 8">DSM 100059</strain>
    </source>
</reference>
<dbReference type="InterPro" id="IPR036388">
    <property type="entry name" value="WH-like_DNA-bd_sf"/>
</dbReference>
<dbReference type="NCBIfam" id="TIGR02937">
    <property type="entry name" value="sigma70-ECF"/>
    <property type="match status" value="1"/>
</dbReference>
<dbReference type="InterPro" id="IPR039425">
    <property type="entry name" value="RNA_pol_sigma-70-like"/>
</dbReference>
<dbReference type="EMBL" id="SODV01000002">
    <property type="protein sequence ID" value="TDW96263.1"/>
    <property type="molecule type" value="Genomic_DNA"/>
</dbReference>
<dbReference type="InterPro" id="IPR014327">
    <property type="entry name" value="RNA_pol_sigma70_bacteroid"/>
</dbReference>
<dbReference type="InterPro" id="IPR013249">
    <property type="entry name" value="RNA_pol_sigma70_r4_t2"/>
</dbReference>
<dbReference type="PANTHER" id="PTHR43133">
    <property type="entry name" value="RNA POLYMERASE ECF-TYPE SIGMA FACTO"/>
    <property type="match status" value="1"/>
</dbReference>
<evidence type="ECO:0000259" key="5">
    <source>
        <dbReference type="Pfam" id="PF04542"/>
    </source>
</evidence>
<evidence type="ECO:0000256" key="1">
    <source>
        <dbReference type="ARBA" id="ARBA00010641"/>
    </source>
</evidence>
<evidence type="ECO:0000256" key="2">
    <source>
        <dbReference type="ARBA" id="ARBA00023015"/>
    </source>
</evidence>
<dbReference type="InterPro" id="IPR013324">
    <property type="entry name" value="RNA_pol_sigma_r3/r4-like"/>
</dbReference>
<dbReference type="Pfam" id="PF04542">
    <property type="entry name" value="Sigma70_r2"/>
    <property type="match status" value="1"/>
</dbReference>
<keyword evidence="3" id="KW-0731">Sigma factor</keyword>
<dbReference type="SUPFAM" id="SSF88659">
    <property type="entry name" value="Sigma3 and sigma4 domains of RNA polymerase sigma factors"/>
    <property type="match status" value="1"/>
</dbReference>
<dbReference type="GO" id="GO:0003677">
    <property type="term" value="F:DNA binding"/>
    <property type="evidence" value="ECO:0007669"/>
    <property type="project" value="InterPro"/>
</dbReference>
<comment type="caution">
    <text evidence="7">The sequence shown here is derived from an EMBL/GenBank/DDBJ whole genome shotgun (WGS) entry which is preliminary data.</text>
</comment>
<dbReference type="NCBIfam" id="TIGR02985">
    <property type="entry name" value="Sig70_bacteroi1"/>
    <property type="match status" value="1"/>
</dbReference>
<comment type="similarity">
    <text evidence="1">Belongs to the sigma-70 factor family. ECF subfamily.</text>
</comment>
<accession>A0A4R8DF94</accession>
<protein>
    <submittedName>
        <fullName evidence="7">RNA polymerase sigma-70 factor (ECF subfamily)</fullName>
    </submittedName>
</protein>
<sequence>MPEVASHNENELLRLIAAGDEAAFERLFHAYVPRLHPVIEKVVGSDIAAKDIIQEVFLSLWLDRHKLADIEEPRNWIFRIAYNRAYRYLKRQLVARKANEVLHRRLEDTAPNDTEESLAFAETVKAIRQAVQALPEQARNIYILSREKGIKTSDIAAALNITPQSVKNSLYRSGQFMRGYLAKKGIVVPLVLLTHHFFYFP</sequence>
<dbReference type="Gene3D" id="1.10.1740.10">
    <property type="match status" value="1"/>
</dbReference>
<dbReference type="InterPro" id="IPR014284">
    <property type="entry name" value="RNA_pol_sigma-70_dom"/>
</dbReference>
<keyword evidence="8" id="KW-1185">Reference proteome</keyword>
<evidence type="ECO:0000256" key="4">
    <source>
        <dbReference type="ARBA" id="ARBA00023163"/>
    </source>
</evidence>
<feature type="domain" description="RNA polymerase sigma factor 70 region 4 type 2" evidence="6">
    <location>
        <begin position="126"/>
        <end position="172"/>
    </location>
</feature>
<dbReference type="InterPro" id="IPR013325">
    <property type="entry name" value="RNA_pol_sigma_r2"/>
</dbReference>
<evidence type="ECO:0000259" key="6">
    <source>
        <dbReference type="Pfam" id="PF08281"/>
    </source>
</evidence>
<dbReference type="SUPFAM" id="SSF88946">
    <property type="entry name" value="Sigma2 domain of RNA polymerase sigma factors"/>
    <property type="match status" value="1"/>
</dbReference>
<dbReference type="Proteomes" id="UP000294498">
    <property type="component" value="Unassembled WGS sequence"/>
</dbReference>
<keyword evidence="2" id="KW-0805">Transcription regulation</keyword>
<dbReference type="InterPro" id="IPR007627">
    <property type="entry name" value="RNA_pol_sigma70_r2"/>
</dbReference>
<feature type="domain" description="RNA polymerase sigma-70 region 2" evidence="5">
    <location>
        <begin position="27"/>
        <end position="92"/>
    </location>
</feature>
<dbReference type="Pfam" id="PF08281">
    <property type="entry name" value="Sigma70_r4_2"/>
    <property type="match status" value="1"/>
</dbReference>
<evidence type="ECO:0000313" key="7">
    <source>
        <dbReference type="EMBL" id="TDW96263.1"/>
    </source>
</evidence>
<evidence type="ECO:0000313" key="8">
    <source>
        <dbReference type="Proteomes" id="UP000294498"/>
    </source>
</evidence>
<dbReference type="GO" id="GO:0006352">
    <property type="term" value="P:DNA-templated transcription initiation"/>
    <property type="evidence" value="ECO:0007669"/>
    <property type="project" value="InterPro"/>
</dbReference>
<organism evidence="7 8">
    <name type="scientific">Dinghuibacter silviterrae</name>
    <dbReference type="NCBI Taxonomy" id="1539049"/>
    <lineage>
        <taxon>Bacteria</taxon>
        <taxon>Pseudomonadati</taxon>
        <taxon>Bacteroidota</taxon>
        <taxon>Chitinophagia</taxon>
        <taxon>Chitinophagales</taxon>
        <taxon>Chitinophagaceae</taxon>
        <taxon>Dinghuibacter</taxon>
    </lineage>
</organism>
<keyword evidence="4" id="KW-0804">Transcription</keyword>
<evidence type="ECO:0000256" key="3">
    <source>
        <dbReference type="ARBA" id="ARBA00023082"/>
    </source>
</evidence>
<proteinExistence type="inferred from homology"/>
<dbReference type="Gene3D" id="1.10.10.10">
    <property type="entry name" value="Winged helix-like DNA-binding domain superfamily/Winged helix DNA-binding domain"/>
    <property type="match status" value="1"/>
</dbReference>
<name>A0A4R8DF94_9BACT</name>